<dbReference type="GO" id="GO:0003677">
    <property type="term" value="F:DNA binding"/>
    <property type="evidence" value="ECO:0007669"/>
    <property type="project" value="UniProtKB-KW"/>
</dbReference>
<dbReference type="SUPFAM" id="SSF55785">
    <property type="entry name" value="PYP-like sensor domain (PAS domain)"/>
    <property type="match status" value="1"/>
</dbReference>
<protein>
    <submittedName>
        <fullName evidence="6">PAS domain S-box-containing protein</fullName>
    </submittedName>
</protein>
<feature type="domain" description="PAS" evidence="5">
    <location>
        <begin position="34"/>
        <end position="61"/>
    </location>
</feature>
<dbReference type="PANTHER" id="PTHR44688">
    <property type="entry name" value="DNA-BINDING TRANSCRIPTIONAL ACTIVATOR DEVR_DOSR"/>
    <property type="match status" value="1"/>
</dbReference>
<dbReference type="CDD" id="cd06170">
    <property type="entry name" value="LuxR_C_like"/>
    <property type="match status" value="1"/>
</dbReference>
<dbReference type="InterPro" id="IPR000014">
    <property type="entry name" value="PAS"/>
</dbReference>
<reference evidence="7" key="1">
    <citation type="submission" date="2016-10" db="EMBL/GenBank/DDBJ databases">
        <authorList>
            <person name="Varghese N."/>
            <person name="Submissions S."/>
        </authorList>
    </citation>
    <scope>NUCLEOTIDE SEQUENCE [LARGE SCALE GENOMIC DNA]</scope>
    <source>
        <strain evidence="7">DSM 26471</strain>
    </source>
</reference>
<dbReference type="STRING" id="588602.SAMN04487991_2650"/>
<dbReference type="NCBIfam" id="TIGR00229">
    <property type="entry name" value="sensory_box"/>
    <property type="match status" value="1"/>
</dbReference>
<dbReference type="Pfam" id="PF00196">
    <property type="entry name" value="GerE"/>
    <property type="match status" value="1"/>
</dbReference>
<keyword evidence="2" id="KW-0238">DNA-binding</keyword>
<dbReference type="PRINTS" id="PR00038">
    <property type="entry name" value="HTHLUXR"/>
</dbReference>
<evidence type="ECO:0000259" key="4">
    <source>
        <dbReference type="PROSITE" id="PS50043"/>
    </source>
</evidence>
<proteinExistence type="predicted"/>
<dbReference type="EMBL" id="FORH01000005">
    <property type="protein sequence ID" value="SFJ68156.1"/>
    <property type="molecule type" value="Genomic_DNA"/>
</dbReference>
<gene>
    <name evidence="6" type="ORF">SAMN04487991_2650</name>
</gene>
<dbReference type="SMART" id="SM00421">
    <property type="entry name" value="HTH_LUXR"/>
    <property type="match status" value="1"/>
</dbReference>
<dbReference type="Gene3D" id="3.30.450.20">
    <property type="entry name" value="PAS domain"/>
    <property type="match status" value="1"/>
</dbReference>
<organism evidence="6 7">
    <name type="scientific">Celeribacter neptunius</name>
    <dbReference type="NCBI Taxonomy" id="588602"/>
    <lineage>
        <taxon>Bacteria</taxon>
        <taxon>Pseudomonadati</taxon>
        <taxon>Pseudomonadota</taxon>
        <taxon>Alphaproteobacteria</taxon>
        <taxon>Rhodobacterales</taxon>
        <taxon>Roseobacteraceae</taxon>
        <taxon>Celeribacter</taxon>
    </lineage>
</organism>
<dbReference type="AlphaFoldDB" id="A0A1I3TER8"/>
<dbReference type="InterPro" id="IPR036388">
    <property type="entry name" value="WH-like_DNA-bd_sf"/>
</dbReference>
<dbReference type="GO" id="GO:0006355">
    <property type="term" value="P:regulation of DNA-templated transcription"/>
    <property type="evidence" value="ECO:0007669"/>
    <property type="project" value="InterPro"/>
</dbReference>
<dbReference type="Proteomes" id="UP000199630">
    <property type="component" value="Unassembled WGS sequence"/>
</dbReference>
<feature type="domain" description="HTH luxR-type" evidence="4">
    <location>
        <begin position="123"/>
        <end position="188"/>
    </location>
</feature>
<keyword evidence="1" id="KW-0805">Transcription regulation</keyword>
<dbReference type="InterPro" id="IPR035965">
    <property type="entry name" value="PAS-like_dom_sf"/>
</dbReference>
<name>A0A1I3TER8_9RHOB</name>
<evidence type="ECO:0000313" key="7">
    <source>
        <dbReference type="Proteomes" id="UP000199630"/>
    </source>
</evidence>
<evidence type="ECO:0000313" key="6">
    <source>
        <dbReference type="EMBL" id="SFJ68156.1"/>
    </source>
</evidence>
<dbReference type="PROSITE" id="PS50112">
    <property type="entry name" value="PAS"/>
    <property type="match status" value="1"/>
</dbReference>
<dbReference type="OrthoDB" id="9782655at2"/>
<evidence type="ECO:0000256" key="3">
    <source>
        <dbReference type="ARBA" id="ARBA00023163"/>
    </source>
</evidence>
<dbReference type="InterPro" id="IPR016032">
    <property type="entry name" value="Sig_transdc_resp-reg_C-effctor"/>
</dbReference>
<sequence>MDYDRISETDLDLTGFMDAPIGLMVLSNRTIQRVNTEMERIFGWTRDELEGQSIRILYPSSVDYEKTGTRWRRWLDGRPRYTDERFMQCRSGEIIWTRASGRTLTPTDPFRLMVWTFEHLENRPPNSATLTPREREVARHIVNGFTSKETGLAMGISPRTVEVHRSSVMKKLGVQNAAELVAKMIVQN</sequence>
<keyword evidence="3" id="KW-0804">Transcription</keyword>
<evidence type="ECO:0000256" key="2">
    <source>
        <dbReference type="ARBA" id="ARBA00023125"/>
    </source>
</evidence>
<accession>A0A1I3TER8</accession>
<dbReference type="Gene3D" id="1.10.10.10">
    <property type="entry name" value="Winged helix-like DNA-binding domain superfamily/Winged helix DNA-binding domain"/>
    <property type="match status" value="1"/>
</dbReference>
<dbReference type="InterPro" id="IPR013656">
    <property type="entry name" value="PAS_4"/>
</dbReference>
<dbReference type="SUPFAM" id="SSF46894">
    <property type="entry name" value="C-terminal effector domain of the bipartite response regulators"/>
    <property type="match status" value="1"/>
</dbReference>
<dbReference type="Pfam" id="PF08448">
    <property type="entry name" value="PAS_4"/>
    <property type="match status" value="1"/>
</dbReference>
<keyword evidence="7" id="KW-1185">Reference proteome</keyword>
<evidence type="ECO:0000256" key="1">
    <source>
        <dbReference type="ARBA" id="ARBA00023015"/>
    </source>
</evidence>
<dbReference type="PROSITE" id="PS50043">
    <property type="entry name" value="HTH_LUXR_2"/>
    <property type="match status" value="1"/>
</dbReference>
<dbReference type="PANTHER" id="PTHR44688:SF16">
    <property type="entry name" value="DNA-BINDING TRANSCRIPTIONAL ACTIVATOR DEVR_DOSR"/>
    <property type="match status" value="1"/>
</dbReference>
<dbReference type="InterPro" id="IPR000792">
    <property type="entry name" value="Tscrpt_reg_LuxR_C"/>
</dbReference>
<evidence type="ECO:0000259" key="5">
    <source>
        <dbReference type="PROSITE" id="PS50112"/>
    </source>
</evidence>
<dbReference type="RefSeq" id="WP_090061184.1">
    <property type="nucleotide sequence ID" value="NZ_FORH01000005.1"/>
</dbReference>
<dbReference type="CDD" id="cd00130">
    <property type="entry name" value="PAS"/>
    <property type="match status" value="1"/>
</dbReference>